<evidence type="ECO:0000313" key="1">
    <source>
        <dbReference type="EMBL" id="KAB0379780.1"/>
    </source>
</evidence>
<protein>
    <submittedName>
        <fullName evidence="1">Uncharacterized protein</fullName>
    </submittedName>
</protein>
<dbReference type="EMBL" id="VCEB01000003">
    <property type="protein sequence ID" value="KAB0379780.1"/>
    <property type="molecule type" value="Genomic_DNA"/>
</dbReference>
<proteinExistence type="predicted"/>
<gene>
    <name evidence="1" type="ORF">FD755_007564</name>
</gene>
<dbReference type="Proteomes" id="UP000326062">
    <property type="component" value="Chromosome 3"/>
</dbReference>
<name>A0A5J5MI05_MUNRE</name>
<evidence type="ECO:0000313" key="2">
    <source>
        <dbReference type="Proteomes" id="UP000326062"/>
    </source>
</evidence>
<accession>A0A5J5MI05</accession>
<reference evidence="1 2" key="1">
    <citation type="submission" date="2019-06" db="EMBL/GenBank/DDBJ databases">
        <title>Discovery of a novel chromosome fission-fusion reversal in muntjac.</title>
        <authorList>
            <person name="Mudd A.B."/>
            <person name="Bredeson J.V."/>
            <person name="Baum R."/>
            <person name="Hockemeyer D."/>
            <person name="Rokhsar D.S."/>
        </authorList>
    </citation>
    <scope>NUCLEOTIDE SEQUENCE [LARGE SCALE GENOMIC DNA]</scope>
    <source>
        <strain evidence="1">UCam_UCB_Mr</strain>
        <tissue evidence="1">Fibroblast cell line</tissue>
    </source>
</reference>
<dbReference type="AlphaFoldDB" id="A0A5J5MI05"/>
<organism evidence="1 2">
    <name type="scientific">Muntiacus reevesi</name>
    <name type="common">Reeves' muntjac</name>
    <name type="synonym">Cervus reevesi</name>
    <dbReference type="NCBI Taxonomy" id="9886"/>
    <lineage>
        <taxon>Eukaryota</taxon>
        <taxon>Metazoa</taxon>
        <taxon>Chordata</taxon>
        <taxon>Craniata</taxon>
        <taxon>Vertebrata</taxon>
        <taxon>Euteleostomi</taxon>
        <taxon>Mammalia</taxon>
        <taxon>Eutheria</taxon>
        <taxon>Laurasiatheria</taxon>
        <taxon>Artiodactyla</taxon>
        <taxon>Ruminantia</taxon>
        <taxon>Pecora</taxon>
        <taxon>Cervidae</taxon>
        <taxon>Muntiacinae</taxon>
        <taxon>Muntiacus</taxon>
    </lineage>
</organism>
<feature type="non-terminal residue" evidence="1">
    <location>
        <position position="1"/>
    </location>
</feature>
<comment type="caution">
    <text evidence="1">The sequence shown here is derived from an EMBL/GenBank/DDBJ whole genome shotgun (WGS) entry which is preliminary data.</text>
</comment>
<sequence>YLCLGKLPVDTGKTQDHDEHHHFKCSTWNLVKVSVFSVSSMKTRWHHWVLKGLYTKHCDKAEHHNTKNKKRWSKIKNDTWTQTRKMYKYVSGKTATATTGSFLHIPPYLLSLKTQEYIQFTKDVSQPFCLDHTVTSGNLDFMTEFLQKVEDSKGRILFNTKPTTHLIQETMPHNPEQVVEGCCSDTAITFNGLTPENMIVMTYGVYQPRAFGHYFSNTLIFLSSDDSENHRGLGNNRTVLSKST</sequence>
<keyword evidence="2" id="KW-1185">Reference proteome</keyword>